<evidence type="ECO:0000313" key="3">
    <source>
        <dbReference type="WBParaSite" id="ACOC_0000403301-mRNA-1"/>
    </source>
</evidence>
<reference evidence="3" key="1">
    <citation type="submission" date="2017-02" db="UniProtKB">
        <authorList>
            <consortium name="WormBaseParasite"/>
        </authorList>
    </citation>
    <scope>IDENTIFICATION</scope>
</reference>
<reference evidence="1 2" key="2">
    <citation type="submission" date="2018-11" db="EMBL/GenBank/DDBJ databases">
        <authorList>
            <consortium name="Pathogen Informatics"/>
        </authorList>
    </citation>
    <scope>NUCLEOTIDE SEQUENCE [LARGE SCALE GENOMIC DNA]</scope>
    <source>
        <strain evidence="1 2">Costa Rica</strain>
    </source>
</reference>
<name>A0A0R3PI56_ANGCS</name>
<protein>
    <submittedName>
        <fullName evidence="3">MOSC_N domain-containing protein</fullName>
    </submittedName>
</protein>
<evidence type="ECO:0000313" key="2">
    <source>
        <dbReference type="Proteomes" id="UP000267027"/>
    </source>
</evidence>
<accession>A0A0R3PI56</accession>
<organism evidence="3">
    <name type="scientific">Angiostrongylus costaricensis</name>
    <name type="common">Nematode worm</name>
    <dbReference type="NCBI Taxonomy" id="334426"/>
    <lineage>
        <taxon>Eukaryota</taxon>
        <taxon>Metazoa</taxon>
        <taxon>Ecdysozoa</taxon>
        <taxon>Nematoda</taxon>
        <taxon>Chromadorea</taxon>
        <taxon>Rhabditida</taxon>
        <taxon>Rhabditina</taxon>
        <taxon>Rhabditomorpha</taxon>
        <taxon>Strongyloidea</taxon>
        <taxon>Metastrongylidae</taxon>
        <taxon>Angiostrongylus</taxon>
    </lineage>
</organism>
<gene>
    <name evidence="1" type="ORF">ACOC_LOCUS4034</name>
</gene>
<proteinExistence type="predicted"/>
<evidence type="ECO:0000313" key="1">
    <source>
        <dbReference type="EMBL" id="VDM55619.1"/>
    </source>
</evidence>
<dbReference type="AlphaFoldDB" id="A0A0R3PI56"/>
<dbReference type="WBParaSite" id="ACOC_0000403301-mRNA-1">
    <property type="protein sequence ID" value="ACOC_0000403301-mRNA-1"/>
    <property type="gene ID" value="ACOC_0000403301"/>
</dbReference>
<keyword evidence="2" id="KW-1185">Reference proteome</keyword>
<dbReference type="EMBL" id="UYYA01001814">
    <property type="protein sequence ID" value="VDM55619.1"/>
    <property type="molecule type" value="Genomic_DNA"/>
</dbReference>
<sequence length="90" mass="10182">MALSAGKLPRLTYVEGGLPELRVTIHGPGRHDKLRKPLASSFYSNPWVLRFSRSILGVKISSDDLEECLVFSAEHLQVHIERSDFFFVIV</sequence>
<dbReference type="Proteomes" id="UP000267027">
    <property type="component" value="Unassembled WGS sequence"/>
</dbReference>